<dbReference type="Proteomes" id="UP000253370">
    <property type="component" value="Unassembled WGS sequence"/>
</dbReference>
<keyword evidence="3" id="KW-1185">Reference proteome</keyword>
<proteinExistence type="predicted"/>
<feature type="transmembrane region" description="Helical" evidence="1">
    <location>
        <begin position="62"/>
        <end position="81"/>
    </location>
</feature>
<accession>A0A365UE44</accession>
<feature type="transmembrane region" description="Helical" evidence="1">
    <location>
        <begin position="38"/>
        <end position="56"/>
    </location>
</feature>
<reference evidence="2 3" key="1">
    <citation type="submission" date="2018-07" db="EMBL/GenBank/DDBJ databases">
        <title>Rhodosalinus sp. strain E84T genomic sequence and assembly.</title>
        <authorList>
            <person name="Liu Z.-W."/>
            <person name="Lu D.-C."/>
        </authorList>
    </citation>
    <scope>NUCLEOTIDE SEQUENCE [LARGE SCALE GENOMIC DNA]</scope>
    <source>
        <strain evidence="2 3">E84</strain>
    </source>
</reference>
<evidence type="ECO:0000313" key="3">
    <source>
        <dbReference type="Proteomes" id="UP000253370"/>
    </source>
</evidence>
<keyword evidence="1" id="KW-1133">Transmembrane helix</keyword>
<dbReference type="OrthoDB" id="8479738at2"/>
<evidence type="ECO:0000313" key="2">
    <source>
        <dbReference type="EMBL" id="RBI86964.1"/>
    </source>
</evidence>
<dbReference type="EMBL" id="QNTQ01000002">
    <property type="protein sequence ID" value="RBI86964.1"/>
    <property type="molecule type" value="Genomic_DNA"/>
</dbReference>
<protein>
    <submittedName>
        <fullName evidence="2">Uncharacterized protein</fullName>
    </submittedName>
</protein>
<keyword evidence="1" id="KW-0812">Transmembrane</keyword>
<keyword evidence="1" id="KW-0472">Membrane</keyword>
<sequence length="83" mass="9058">MSVTERPERPSRARRAFYAIPVIGWIARDLAEGSRDNIYYLLVALLSLWAIAVMTWGLPALALPALALVPGIVATLVLLTVGR</sequence>
<organism evidence="2 3">
    <name type="scientific">Rhodosalinus halophilus</name>
    <dbReference type="NCBI Taxonomy" id="2259333"/>
    <lineage>
        <taxon>Bacteria</taxon>
        <taxon>Pseudomonadati</taxon>
        <taxon>Pseudomonadota</taxon>
        <taxon>Alphaproteobacteria</taxon>
        <taxon>Rhodobacterales</taxon>
        <taxon>Paracoccaceae</taxon>
        <taxon>Rhodosalinus</taxon>
    </lineage>
</organism>
<name>A0A365UE44_9RHOB</name>
<comment type="caution">
    <text evidence="2">The sequence shown here is derived from an EMBL/GenBank/DDBJ whole genome shotgun (WGS) entry which is preliminary data.</text>
</comment>
<dbReference type="AlphaFoldDB" id="A0A365UE44"/>
<gene>
    <name evidence="2" type="ORF">DRV85_02240</name>
</gene>
<dbReference type="RefSeq" id="WP_113287812.1">
    <property type="nucleotide sequence ID" value="NZ_QNTQ01000002.1"/>
</dbReference>
<evidence type="ECO:0000256" key="1">
    <source>
        <dbReference type="SAM" id="Phobius"/>
    </source>
</evidence>